<reference evidence="1 2" key="1">
    <citation type="submission" date="2024-04" db="EMBL/GenBank/DDBJ databases">
        <authorList>
            <person name="Fracassetti M."/>
        </authorList>
    </citation>
    <scope>NUCLEOTIDE SEQUENCE [LARGE SCALE GENOMIC DNA]</scope>
</reference>
<organism evidence="1 2">
    <name type="scientific">Linum trigynum</name>
    <dbReference type="NCBI Taxonomy" id="586398"/>
    <lineage>
        <taxon>Eukaryota</taxon>
        <taxon>Viridiplantae</taxon>
        <taxon>Streptophyta</taxon>
        <taxon>Embryophyta</taxon>
        <taxon>Tracheophyta</taxon>
        <taxon>Spermatophyta</taxon>
        <taxon>Magnoliopsida</taxon>
        <taxon>eudicotyledons</taxon>
        <taxon>Gunneridae</taxon>
        <taxon>Pentapetalae</taxon>
        <taxon>rosids</taxon>
        <taxon>fabids</taxon>
        <taxon>Malpighiales</taxon>
        <taxon>Linaceae</taxon>
        <taxon>Linum</taxon>
    </lineage>
</organism>
<evidence type="ECO:0000313" key="2">
    <source>
        <dbReference type="Proteomes" id="UP001497516"/>
    </source>
</evidence>
<protein>
    <submittedName>
        <fullName evidence="1">Uncharacterized protein</fullName>
    </submittedName>
</protein>
<sequence>MLPSYSTPQLRKLKLYWLRLSKEVVQDSTLLFDSFDMRREVFERVELPYHAASTKDLSGTSRCLLNEEAMVSLFKVHDANATRD</sequence>
<gene>
    <name evidence="1" type="ORF">LTRI10_LOCUS47456</name>
</gene>
<accession>A0AAV2GAV1</accession>
<dbReference type="EMBL" id="OZ034821">
    <property type="protein sequence ID" value="CAL1407811.1"/>
    <property type="molecule type" value="Genomic_DNA"/>
</dbReference>
<keyword evidence="2" id="KW-1185">Reference proteome</keyword>
<dbReference type="Proteomes" id="UP001497516">
    <property type="component" value="Chromosome 8"/>
</dbReference>
<proteinExistence type="predicted"/>
<name>A0AAV2GAV1_9ROSI</name>
<evidence type="ECO:0000313" key="1">
    <source>
        <dbReference type="EMBL" id="CAL1407811.1"/>
    </source>
</evidence>
<dbReference type="AlphaFoldDB" id="A0AAV2GAV1"/>